<dbReference type="EMBL" id="SLWM01000016">
    <property type="protein sequence ID" value="TCO16758.1"/>
    <property type="molecule type" value="Genomic_DNA"/>
</dbReference>
<feature type="region of interest" description="Disordered" evidence="1">
    <location>
        <begin position="171"/>
        <end position="216"/>
    </location>
</feature>
<dbReference type="SUPFAM" id="SSF109998">
    <property type="entry name" value="Triger factor/SurA peptide-binding domain-like"/>
    <property type="match status" value="1"/>
</dbReference>
<feature type="chain" id="PRO_5046171045" description="SurA-like protein" evidence="2">
    <location>
        <begin position="25"/>
        <end position="216"/>
    </location>
</feature>
<name>A0ABY2BF25_9ACTN</name>
<keyword evidence="4" id="KW-1185">Reference proteome</keyword>
<organism evidence="3 4">
    <name type="scientific">Kribbella orskensis</name>
    <dbReference type="NCBI Taxonomy" id="2512216"/>
    <lineage>
        <taxon>Bacteria</taxon>
        <taxon>Bacillati</taxon>
        <taxon>Actinomycetota</taxon>
        <taxon>Actinomycetes</taxon>
        <taxon>Propionibacteriales</taxon>
        <taxon>Kribbellaceae</taxon>
        <taxon>Kribbella</taxon>
    </lineage>
</organism>
<dbReference type="Gene3D" id="1.10.4030.10">
    <property type="entry name" value="Porin chaperone SurA, peptide-binding domain"/>
    <property type="match status" value="1"/>
</dbReference>
<dbReference type="Proteomes" id="UP000295818">
    <property type="component" value="Unassembled WGS sequence"/>
</dbReference>
<feature type="signal peptide" evidence="2">
    <location>
        <begin position="1"/>
        <end position="24"/>
    </location>
</feature>
<dbReference type="RefSeq" id="WP_241999050.1">
    <property type="nucleotide sequence ID" value="NZ_SLWM01000016.1"/>
</dbReference>
<keyword evidence="2" id="KW-0732">Signal</keyword>
<evidence type="ECO:0000313" key="4">
    <source>
        <dbReference type="Proteomes" id="UP000295818"/>
    </source>
</evidence>
<evidence type="ECO:0000256" key="1">
    <source>
        <dbReference type="SAM" id="MobiDB-lite"/>
    </source>
</evidence>
<dbReference type="InterPro" id="IPR027304">
    <property type="entry name" value="Trigger_fact/SurA_dom_sf"/>
</dbReference>
<evidence type="ECO:0000256" key="2">
    <source>
        <dbReference type="SAM" id="SignalP"/>
    </source>
</evidence>
<proteinExistence type="predicted"/>
<accession>A0ABY2BF25</accession>
<feature type="compositionally biased region" description="Low complexity" evidence="1">
    <location>
        <begin position="200"/>
        <end position="210"/>
    </location>
</feature>
<protein>
    <recommendedName>
        <fullName evidence="5">SurA-like protein</fullName>
    </recommendedName>
</protein>
<dbReference type="PROSITE" id="PS51257">
    <property type="entry name" value="PROKAR_LIPOPROTEIN"/>
    <property type="match status" value="1"/>
</dbReference>
<evidence type="ECO:0000313" key="3">
    <source>
        <dbReference type="EMBL" id="TCO16758.1"/>
    </source>
</evidence>
<sequence>MSTSRRLQAVGAGLASVLLLGGCAAGTHPGAAATVGDTEISVGDVDKTSTAVANALGEPLTATVILGELVNSALVEQIAAQRSITVSDAEVTPAMKAVVGDQATYDKFVKDPVANDFLRQVATAAVGTIKLGGGTGITDPNIQKAQQAGQTVVRDASKNITVDIAPRFGKWTDGAIDGKASGSLSEESAQAKAKREAQEKAQQQQQQQQPQPEPQG</sequence>
<evidence type="ECO:0008006" key="5">
    <source>
        <dbReference type="Google" id="ProtNLM"/>
    </source>
</evidence>
<gene>
    <name evidence="3" type="ORF">EV644_116130</name>
</gene>
<reference evidence="3 4" key="1">
    <citation type="journal article" date="2015" name="Stand. Genomic Sci.">
        <title>Genomic Encyclopedia of Bacterial and Archaeal Type Strains, Phase III: the genomes of soil and plant-associated and newly described type strains.</title>
        <authorList>
            <person name="Whitman W.B."/>
            <person name="Woyke T."/>
            <person name="Klenk H.P."/>
            <person name="Zhou Y."/>
            <person name="Lilburn T.G."/>
            <person name="Beck B.J."/>
            <person name="De Vos P."/>
            <person name="Vandamme P."/>
            <person name="Eisen J.A."/>
            <person name="Garrity G."/>
            <person name="Hugenholtz P."/>
            <person name="Kyrpides N.C."/>
        </authorList>
    </citation>
    <scope>NUCLEOTIDE SEQUENCE [LARGE SCALE GENOMIC DNA]</scope>
    <source>
        <strain evidence="3 4">VKM Ac-2538</strain>
    </source>
</reference>
<comment type="caution">
    <text evidence="3">The sequence shown here is derived from an EMBL/GenBank/DDBJ whole genome shotgun (WGS) entry which is preliminary data.</text>
</comment>